<dbReference type="Gene3D" id="1.10.3290.10">
    <property type="entry name" value="Fido-like domain"/>
    <property type="match status" value="1"/>
</dbReference>
<feature type="binding site" evidence="3">
    <location>
        <begin position="241"/>
        <end position="242"/>
    </location>
    <ligand>
        <name>ATP</name>
        <dbReference type="ChEBI" id="CHEBI:30616"/>
    </ligand>
</feature>
<dbReference type="InterPro" id="IPR003812">
    <property type="entry name" value="Fido"/>
</dbReference>
<dbReference type="Pfam" id="PF13784">
    <property type="entry name" value="Fic_N"/>
    <property type="match status" value="1"/>
</dbReference>
<feature type="binding site" evidence="1">
    <location>
        <begin position="204"/>
        <end position="210"/>
    </location>
    <ligand>
        <name>ATP</name>
        <dbReference type="ChEBI" id="CHEBI:30616"/>
    </ligand>
</feature>
<accession>A0A9X1ISA3</accession>
<evidence type="ECO:0000256" key="2">
    <source>
        <dbReference type="PIRSR" id="PIRSR640198-1"/>
    </source>
</evidence>
<keyword evidence="1" id="KW-0067">ATP-binding</keyword>
<dbReference type="PIRSF" id="PIRSF038925">
    <property type="entry name" value="AMP-prot_trans"/>
    <property type="match status" value="1"/>
</dbReference>
<dbReference type="InterPro" id="IPR025758">
    <property type="entry name" value="Fic/DOC_N"/>
</dbReference>
<dbReference type="SUPFAM" id="SSF140931">
    <property type="entry name" value="Fic-like"/>
    <property type="match status" value="1"/>
</dbReference>
<name>A0A9X1ISA3_9SPHN</name>
<dbReference type="PROSITE" id="PS51459">
    <property type="entry name" value="FIDO"/>
    <property type="match status" value="1"/>
</dbReference>
<keyword evidence="6" id="KW-1185">Reference proteome</keyword>
<dbReference type="AlphaFoldDB" id="A0A9X1ISA3"/>
<evidence type="ECO:0000259" key="4">
    <source>
        <dbReference type="PROSITE" id="PS51459"/>
    </source>
</evidence>
<feature type="binding site" evidence="1">
    <location>
        <position position="65"/>
    </location>
    <ligand>
        <name>ATP</name>
        <dbReference type="ChEBI" id="CHEBI:30616"/>
    </ligand>
</feature>
<feature type="active site" evidence="2">
    <location>
        <position position="199"/>
    </location>
</feature>
<dbReference type="PANTHER" id="PTHR13504:SF38">
    <property type="entry name" value="FIDO DOMAIN-CONTAINING PROTEIN"/>
    <property type="match status" value="1"/>
</dbReference>
<comment type="caution">
    <text evidence="5">The sequence shown here is derived from an EMBL/GenBank/DDBJ whole genome shotgun (WGS) entry which is preliminary data.</text>
</comment>
<dbReference type="GO" id="GO:0005524">
    <property type="term" value="F:ATP binding"/>
    <property type="evidence" value="ECO:0007669"/>
    <property type="project" value="UniProtKB-KW"/>
</dbReference>
<dbReference type="InterPro" id="IPR036597">
    <property type="entry name" value="Fido-like_dom_sf"/>
</dbReference>
<feature type="binding site" evidence="1">
    <location>
        <position position="241"/>
    </location>
    <ligand>
        <name>ATP</name>
        <dbReference type="ChEBI" id="CHEBI:30616"/>
    </ligand>
</feature>
<evidence type="ECO:0000313" key="6">
    <source>
        <dbReference type="Proteomes" id="UP001138757"/>
    </source>
</evidence>
<sequence>MSMPLPCQPDSLPLSDLRWREILPLVGRANASLARYDGMLQTLPNSAILLSPITANEAVLSSKIEGTQATLDEVLEAEAGLVTSETRRGDIEEINNYRAAVSIAEAALGHRPITLSLIREVHQQLLQGVRGRDKTPGKFREDQNWIGRRGDPIEKARFVPPSPLVLNSALEEWQTYIGLTTEDPVLQTAVAHAQFEILHPFKDGNGRIGRMLIPLVLYQRQALSRPMFYMSEYLETHRDDYYDRLLGITDHRDWHGWLTFFLQGMIEQAEANLAKVKNIRDLYEATKRSVVDLTHSQYAMAVVDAFFTRPIISGTAFAQAAGFNNRVTANNMLRQLEGERIITKIREGSGRTPAIYAFPRLINIAEGKAIFREVEPRLL</sequence>
<evidence type="ECO:0000256" key="3">
    <source>
        <dbReference type="PIRSR" id="PIRSR640198-2"/>
    </source>
</evidence>
<feature type="binding site" evidence="1">
    <location>
        <position position="199"/>
    </location>
    <ligand>
        <name>ATP</name>
        <dbReference type="ChEBI" id="CHEBI:30616"/>
    </ligand>
</feature>
<evidence type="ECO:0000313" key="5">
    <source>
        <dbReference type="EMBL" id="MBT2188371.1"/>
    </source>
</evidence>
<feature type="binding site" evidence="3">
    <location>
        <begin position="203"/>
        <end position="210"/>
    </location>
    <ligand>
        <name>ATP</name>
        <dbReference type="ChEBI" id="CHEBI:30616"/>
    </ligand>
</feature>
<dbReference type="InterPro" id="IPR026287">
    <property type="entry name" value="SoFic-like"/>
</dbReference>
<dbReference type="InterPro" id="IPR040198">
    <property type="entry name" value="Fido_containing"/>
</dbReference>
<gene>
    <name evidence="5" type="ORF">KK488_15560</name>
</gene>
<protein>
    <submittedName>
        <fullName evidence="5">Fic family protein</fullName>
    </submittedName>
</protein>
<proteinExistence type="predicted"/>
<organism evidence="5 6">
    <name type="scientific">Sphingobium nicotianae</name>
    <dbReference type="NCBI Taxonomy" id="2782607"/>
    <lineage>
        <taxon>Bacteria</taxon>
        <taxon>Pseudomonadati</taxon>
        <taxon>Pseudomonadota</taxon>
        <taxon>Alphaproteobacteria</taxon>
        <taxon>Sphingomonadales</taxon>
        <taxon>Sphingomonadaceae</taxon>
        <taxon>Sphingobium</taxon>
    </lineage>
</organism>
<dbReference type="Pfam" id="PF02661">
    <property type="entry name" value="Fic"/>
    <property type="match status" value="1"/>
</dbReference>
<dbReference type="Proteomes" id="UP001138757">
    <property type="component" value="Unassembled WGS sequence"/>
</dbReference>
<dbReference type="PANTHER" id="PTHR13504">
    <property type="entry name" value="FIDO DOMAIN-CONTAINING PROTEIN DDB_G0283145"/>
    <property type="match status" value="1"/>
</dbReference>
<dbReference type="EMBL" id="JAHGAW010000010">
    <property type="protein sequence ID" value="MBT2188371.1"/>
    <property type="molecule type" value="Genomic_DNA"/>
</dbReference>
<feature type="domain" description="Fido" evidence="4">
    <location>
        <begin position="113"/>
        <end position="263"/>
    </location>
</feature>
<evidence type="ECO:0000256" key="1">
    <source>
        <dbReference type="PIRSR" id="PIRSR038925-1"/>
    </source>
</evidence>
<reference evidence="5" key="1">
    <citation type="submission" date="2021-05" db="EMBL/GenBank/DDBJ databases">
        <title>Genome of Sphingobium sp. strain.</title>
        <authorList>
            <person name="Fan R."/>
        </authorList>
    </citation>
    <scope>NUCLEOTIDE SEQUENCE</scope>
    <source>
        <strain evidence="5">H33</strain>
    </source>
</reference>
<keyword evidence="1" id="KW-0547">Nucleotide-binding</keyword>
<dbReference type="RefSeq" id="WP_214624624.1">
    <property type="nucleotide sequence ID" value="NZ_JAHGAW010000010.1"/>
</dbReference>